<dbReference type="EMBL" id="JABDHM010000209">
    <property type="protein sequence ID" value="KAF5216382.1"/>
    <property type="molecule type" value="Genomic_DNA"/>
</dbReference>
<dbReference type="Proteomes" id="UP000583944">
    <property type="component" value="Unassembled WGS sequence"/>
</dbReference>
<feature type="compositionally biased region" description="Basic residues" evidence="1">
    <location>
        <begin position="107"/>
        <end position="116"/>
    </location>
</feature>
<feature type="region of interest" description="Disordered" evidence="1">
    <location>
        <begin position="97"/>
        <end position="116"/>
    </location>
</feature>
<reference evidence="2 3" key="1">
    <citation type="journal article" date="2019" name="Genome Biol. Evol.">
        <title>Nanopore Sequencing Significantly Improves Genome Assembly of the Protozoan Parasite Trypanosoma cruzi.</title>
        <authorList>
            <person name="Diaz-Viraque F."/>
            <person name="Pita S."/>
            <person name="Greif G."/>
            <person name="de Souza R.C.M."/>
            <person name="Iraola G."/>
            <person name="Robello C."/>
        </authorList>
    </citation>
    <scope>NUCLEOTIDE SEQUENCE [LARGE SCALE GENOMIC DNA]</scope>
    <source>
        <strain evidence="2 3">Berenice</strain>
    </source>
</reference>
<evidence type="ECO:0000313" key="3">
    <source>
        <dbReference type="Proteomes" id="UP000583944"/>
    </source>
</evidence>
<proteinExistence type="predicted"/>
<feature type="region of interest" description="Disordered" evidence="1">
    <location>
        <begin position="292"/>
        <end position="320"/>
    </location>
</feature>
<evidence type="ECO:0000313" key="2">
    <source>
        <dbReference type="EMBL" id="KAF5216382.1"/>
    </source>
</evidence>
<accession>A0A7J6XPG9</accession>
<comment type="caution">
    <text evidence="2">The sequence shown here is derived from an EMBL/GenBank/DDBJ whole genome shotgun (WGS) entry which is preliminary data.</text>
</comment>
<evidence type="ECO:0000256" key="1">
    <source>
        <dbReference type="SAM" id="MobiDB-lite"/>
    </source>
</evidence>
<name>A0A7J6XPG9_TRYCR</name>
<gene>
    <name evidence="2" type="ORF">ECC02_010858</name>
</gene>
<dbReference type="VEuPathDB" id="TriTrypDB:ECC02_010858"/>
<organism evidence="2 3">
    <name type="scientific">Trypanosoma cruzi</name>
    <dbReference type="NCBI Taxonomy" id="5693"/>
    <lineage>
        <taxon>Eukaryota</taxon>
        <taxon>Discoba</taxon>
        <taxon>Euglenozoa</taxon>
        <taxon>Kinetoplastea</taxon>
        <taxon>Metakinetoplastina</taxon>
        <taxon>Trypanosomatida</taxon>
        <taxon>Trypanosomatidae</taxon>
        <taxon>Trypanosoma</taxon>
        <taxon>Schizotrypanum</taxon>
    </lineage>
</organism>
<feature type="compositionally biased region" description="Basic and acidic residues" evidence="1">
    <location>
        <begin position="307"/>
        <end position="320"/>
    </location>
</feature>
<dbReference type="AlphaFoldDB" id="A0A7J6XPG9"/>
<sequence>MTAVAPVAMATASCGTTRCGRRAQSPSPSLLSLSLRTHRWPWHTHRRVRNHLYPFLTCTSNNSTAKRMSLLRSRIPLRHASSHIHQLTATQSVNATQSPRMTVPHTPTRHPTTRRKQCLDNTKRVAPDNGSPLQAVRQDSSLTIKQPAFPLLIPPCTRFRLSHASSVTPGISMSKTKRYAPLGSTRSPLTILSQSSPWAMHEEHHGKNAQKISCRTPTHSASTKSMAPDMGFARILASASLRGLPYTHIARDHSEGKVAPPVRLSIGGTDQSTVQKSRKSLHISKVASAPYAANAQHGRGAISTHTQHTDTKKDSWEKQH</sequence>
<protein>
    <submittedName>
        <fullName evidence="2">Uncharacterized protein</fullName>
    </submittedName>
</protein>